<keyword evidence="2" id="KW-1185">Reference proteome</keyword>
<reference evidence="1 2" key="1">
    <citation type="journal article" date="2020" name="Front. Microbiol.">
        <title>Single-cell genomics of novel Actinobacteria with the Wood-Ljungdahl pathway discovered in a serpentinizing system.</title>
        <authorList>
            <person name="Merino N."/>
            <person name="Kawai M."/>
            <person name="Boyd E.S."/>
            <person name="Colman D.R."/>
            <person name="McGlynn S.E."/>
            <person name="Nealson K.H."/>
            <person name="Kurokawa K."/>
            <person name="Hongoh Y."/>
        </authorList>
    </citation>
    <scope>NUCLEOTIDE SEQUENCE [LARGE SCALE GENOMIC DNA]</scope>
    <source>
        <strain evidence="1 2">S33</strain>
    </source>
</reference>
<accession>A0A6V8P8G4</accession>
<dbReference type="EMBL" id="BLRY01000499">
    <property type="protein sequence ID" value="GFP28912.1"/>
    <property type="molecule type" value="Genomic_DNA"/>
</dbReference>
<proteinExistence type="predicted"/>
<organism evidence="1 2">
    <name type="scientific">Candidatus Hakubella thermalkaliphila</name>
    <dbReference type="NCBI Taxonomy" id="2754717"/>
    <lineage>
        <taxon>Bacteria</taxon>
        <taxon>Bacillati</taxon>
        <taxon>Actinomycetota</taxon>
        <taxon>Actinomycetota incertae sedis</taxon>
        <taxon>Candidatus Hakubellales</taxon>
        <taxon>Candidatus Hakubellaceae</taxon>
        <taxon>Candidatus Hakubella</taxon>
    </lineage>
</organism>
<comment type="caution">
    <text evidence="1">The sequence shown here is derived from an EMBL/GenBank/DDBJ whole genome shotgun (WGS) entry which is preliminary data.</text>
</comment>
<dbReference type="InterPro" id="IPR036866">
    <property type="entry name" value="RibonucZ/Hydroxyglut_hydro"/>
</dbReference>
<evidence type="ECO:0000313" key="2">
    <source>
        <dbReference type="Proteomes" id="UP000591948"/>
    </source>
</evidence>
<dbReference type="AlphaFoldDB" id="A0A6V8P8G4"/>
<name>A0A6V8P8G4_9ACTN</name>
<dbReference type="Gene3D" id="3.60.15.10">
    <property type="entry name" value="Ribonuclease Z/Hydroxyacylglutathione hydrolase-like"/>
    <property type="match status" value="1"/>
</dbReference>
<protein>
    <submittedName>
        <fullName evidence="1">Competence protein ComEC</fullName>
    </submittedName>
</protein>
<gene>
    <name evidence="1" type="ORF">HKBW3S33_02328</name>
</gene>
<sequence length="65" mass="7029">AQAAVISVGRNTYGHPHEDVLMLLQQKKITIFRTDLHGAVIIRSDGLGWTIDSQLSASQLTGEGL</sequence>
<evidence type="ECO:0000313" key="1">
    <source>
        <dbReference type="EMBL" id="GFP28912.1"/>
    </source>
</evidence>
<feature type="non-terminal residue" evidence="1">
    <location>
        <position position="1"/>
    </location>
</feature>
<dbReference type="Proteomes" id="UP000591948">
    <property type="component" value="Unassembled WGS sequence"/>
</dbReference>